<gene>
    <name evidence="2" type="ORF">CMU_006520</name>
</gene>
<dbReference type="Proteomes" id="UP000001460">
    <property type="component" value="Unassembled WGS sequence"/>
</dbReference>
<dbReference type="InterPro" id="IPR029058">
    <property type="entry name" value="AB_hydrolase_fold"/>
</dbReference>
<evidence type="ECO:0000313" key="3">
    <source>
        <dbReference type="Proteomes" id="UP000001460"/>
    </source>
</evidence>
<evidence type="ECO:0000313" key="2">
    <source>
        <dbReference type="EMBL" id="EEA07729.1"/>
    </source>
</evidence>
<dbReference type="PANTHER" id="PTHR43358:SF4">
    <property type="entry name" value="ALPHA_BETA HYDROLASE FOLD-1 DOMAIN-CONTAINING PROTEIN"/>
    <property type="match status" value="1"/>
</dbReference>
<dbReference type="Pfam" id="PF12146">
    <property type="entry name" value="Hydrolase_4"/>
    <property type="match status" value="1"/>
</dbReference>
<dbReference type="GeneID" id="6997120"/>
<dbReference type="AlphaFoldDB" id="B6AHN4"/>
<name>B6AHN4_CRYMR</name>
<dbReference type="RefSeq" id="XP_002142078.1">
    <property type="nucleotide sequence ID" value="XM_002142042.1"/>
</dbReference>
<proteinExistence type="predicted"/>
<accession>B6AHN4</accession>
<dbReference type="OMA" id="SERAMIK"/>
<dbReference type="EMBL" id="DS989734">
    <property type="protein sequence ID" value="EEA07729.1"/>
    <property type="molecule type" value="Genomic_DNA"/>
</dbReference>
<dbReference type="InterPro" id="IPR052920">
    <property type="entry name" value="DNA-binding_regulatory"/>
</dbReference>
<dbReference type="PANTHER" id="PTHR43358">
    <property type="entry name" value="ALPHA/BETA-HYDROLASE"/>
    <property type="match status" value="1"/>
</dbReference>
<dbReference type="SUPFAM" id="SSF53474">
    <property type="entry name" value="alpha/beta-Hydrolases"/>
    <property type="match status" value="1"/>
</dbReference>
<dbReference type="InterPro" id="IPR009199">
    <property type="entry name" value="PhoPQ-act_pathogen-rel_PqaA"/>
</dbReference>
<sequence>MASLLCSVSSQYNELWKAIIRPPRDKYNIRDLGPIRFAIGRSKFKRTDFTLRNNRHQLLHCSHFEPIESERAMIKLPCVIYLHGNCSSRREAIPYIPLILPLSITVLTVDLSGSGLSEGEYISLGYYEKDDLATLIDYLWKSNRCSGVGIWGRSMGAATALMYGSTEKSDFLKGIVVDSSFSSLRQLCHELVHLYVPLLPNFLVDSALSFIQTTIMEKAKANIDDMAPIKYVKQSKVPSLFIAGTNDNFIAPSHSKTLHDSYGGDKMLMIIPGNHNSERPKFVKASIVIFFYKIFNCEKIPKAIESLRLFINVDIKGLTSPPFVLEMIPRGPKEFSNQAFMAIQQYIRQDVNKQLNNPLKNKIQDTDNNINHKSPERKTKIHMRPPDVDKYIDHIIPLSNETSSYESDTCYSRSSTYETINANAERKESSTTILTQEDPMDIYNHSIHARKLYQTPPSYRVDKITMPSSPLINNQTFNINYRVPIINRIKSDTKHLMKYSSI</sequence>
<reference evidence="2" key="1">
    <citation type="submission" date="2008-06" db="EMBL/GenBank/DDBJ databases">
        <authorList>
            <person name="Lorenzi H."/>
            <person name="Inman J."/>
            <person name="Miller J."/>
            <person name="Schobel S."/>
            <person name="Amedeo P."/>
            <person name="Caler E.V."/>
            <person name="da Silva J."/>
        </authorList>
    </citation>
    <scope>NUCLEOTIDE SEQUENCE [LARGE SCALE GENOMIC DNA]</scope>
    <source>
        <strain evidence="2">RN66</strain>
    </source>
</reference>
<keyword evidence="3" id="KW-1185">Reference proteome</keyword>
<dbReference type="VEuPathDB" id="CryptoDB:CMU_006520"/>
<dbReference type="Gene3D" id="3.40.50.1820">
    <property type="entry name" value="alpha/beta hydrolase"/>
    <property type="match status" value="1"/>
</dbReference>
<dbReference type="eggNOG" id="KOG1552">
    <property type="taxonomic scope" value="Eukaryota"/>
</dbReference>
<organism evidence="2 3">
    <name type="scientific">Cryptosporidium muris (strain RN66)</name>
    <dbReference type="NCBI Taxonomy" id="441375"/>
    <lineage>
        <taxon>Eukaryota</taxon>
        <taxon>Sar</taxon>
        <taxon>Alveolata</taxon>
        <taxon>Apicomplexa</taxon>
        <taxon>Conoidasida</taxon>
        <taxon>Coccidia</taxon>
        <taxon>Eucoccidiorida</taxon>
        <taxon>Eimeriorina</taxon>
        <taxon>Cryptosporidiidae</taxon>
        <taxon>Cryptosporidium</taxon>
    </lineage>
</organism>
<protein>
    <recommendedName>
        <fullName evidence="1">Serine aminopeptidase S33 domain-containing protein</fullName>
    </recommendedName>
</protein>
<evidence type="ECO:0000259" key="1">
    <source>
        <dbReference type="Pfam" id="PF12146"/>
    </source>
</evidence>
<dbReference type="OrthoDB" id="10249433at2759"/>
<dbReference type="Pfam" id="PF10142">
    <property type="entry name" value="PhoPQ_related"/>
    <property type="match status" value="1"/>
</dbReference>
<feature type="domain" description="Serine aminopeptidase S33" evidence="1">
    <location>
        <begin position="103"/>
        <end position="225"/>
    </location>
</feature>
<dbReference type="STRING" id="441375.B6AHN4"/>
<dbReference type="InterPro" id="IPR022742">
    <property type="entry name" value="Hydrolase_4"/>
</dbReference>